<reference evidence="1" key="1">
    <citation type="submission" date="2018-05" db="EMBL/GenBank/DDBJ databases">
        <authorList>
            <person name="Lanie J.A."/>
            <person name="Ng W.-L."/>
            <person name="Kazmierczak K.M."/>
            <person name="Andrzejewski T.M."/>
            <person name="Davidsen T.M."/>
            <person name="Wayne K.J."/>
            <person name="Tettelin H."/>
            <person name="Glass J.I."/>
            <person name="Rusch D."/>
            <person name="Podicherti R."/>
            <person name="Tsui H.-C.T."/>
            <person name="Winkler M.E."/>
        </authorList>
    </citation>
    <scope>NUCLEOTIDE SEQUENCE</scope>
</reference>
<evidence type="ECO:0000313" key="1">
    <source>
        <dbReference type="EMBL" id="SVD99644.1"/>
    </source>
</evidence>
<dbReference type="EMBL" id="UINC01187103">
    <property type="protein sequence ID" value="SVD99644.1"/>
    <property type="molecule type" value="Genomic_DNA"/>
</dbReference>
<proteinExistence type="predicted"/>
<protein>
    <submittedName>
        <fullName evidence="1">Uncharacterized protein</fullName>
    </submittedName>
</protein>
<feature type="non-terminal residue" evidence="1">
    <location>
        <position position="1"/>
    </location>
</feature>
<sequence>VKTIPVGMKLPRNLGEIDAEYLTGILRSQGLIEDSNSIVSVVESGVGMTAGYFSDIKKMKVTFAESTECCDAFVAKAWPDFEMLPSEAISDMFVKDIKGYMMKEDAFFPRPRVFLADYDSSENRWGLIMEDVSGFAQQKVHEQELNLDEVLDLIPGLVDAAIAWEGCHEGSRLVDLQAAGIEHWCSDANLAVYREVMPGGAKLFDKVVSMPESSLVNGRAWDQILGVNVAELFTHKLEAFFDAI</sequence>
<name>A0A382ZVV9_9ZZZZ</name>
<accession>A0A382ZVV9</accession>
<gene>
    <name evidence="1" type="ORF">METZ01_LOCUS452498</name>
</gene>
<feature type="non-terminal residue" evidence="1">
    <location>
        <position position="244"/>
    </location>
</feature>
<organism evidence="1">
    <name type="scientific">marine metagenome</name>
    <dbReference type="NCBI Taxonomy" id="408172"/>
    <lineage>
        <taxon>unclassified sequences</taxon>
        <taxon>metagenomes</taxon>
        <taxon>ecological metagenomes</taxon>
    </lineage>
</organism>
<dbReference type="AlphaFoldDB" id="A0A382ZVV9"/>